<evidence type="ECO:0000256" key="5">
    <source>
        <dbReference type="ARBA" id="ARBA00022826"/>
    </source>
</evidence>
<dbReference type="GO" id="GO:0042391">
    <property type="term" value="P:regulation of membrane potential"/>
    <property type="evidence" value="ECO:0007669"/>
    <property type="project" value="TreeGrafter"/>
</dbReference>
<dbReference type="PANTHER" id="PTHR10217">
    <property type="entry name" value="VOLTAGE AND LIGAND GATED POTASSIUM CHANNEL"/>
    <property type="match status" value="1"/>
</dbReference>
<feature type="compositionally biased region" description="Basic residues" evidence="12">
    <location>
        <begin position="993"/>
        <end position="1002"/>
    </location>
</feature>
<dbReference type="InterPro" id="IPR000595">
    <property type="entry name" value="cNMP-bd_dom"/>
</dbReference>
<evidence type="ECO:0000313" key="15">
    <source>
        <dbReference type="EMBL" id="CAI2372633.1"/>
    </source>
</evidence>
<feature type="compositionally biased region" description="Acidic residues" evidence="12">
    <location>
        <begin position="1017"/>
        <end position="1029"/>
    </location>
</feature>
<evidence type="ECO:0000259" key="14">
    <source>
        <dbReference type="PROSITE" id="PS50042"/>
    </source>
</evidence>
<keyword evidence="3" id="KW-0633">Potassium transport</keyword>
<dbReference type="PRINTS" id="PR01463">
    <property type="entry name" value="EAGCHANLFMLY"/>
</dbReference>
<feature type="domain" description="Cyclic nucleotide-binding" evidence="14">
    <location>
        <begin position="525"/>
        <end position="623"/>
    </location>
</feature>
<dbReference type="InterPro" id="IPR003938">
    <property type="entry name" value="K_chnl_volt-dep_EAG/ELK/ERG"/>
</dbReference>
<evidence type="ECO:0000256" key="4">
    <source>
        <dbReference type="ARBA" id="ARBA00022692"/>
    </source>
</evidence>
<comment type="caution">
    <text evidence="15">The sequence shown here is derived from an EMBL/GenBank/DDBJ whole genome shotgun (WGS) entry which is preliminary data.</text>
</comment>
<dbReference type="GO" id="GO:0005886">
    <property type="term" value="C:plasma membrane"/>
    <property type="evidence" value="ECO:0007669"/>
    <property type="project" value="TreeGrafter"/>
</dbReference>
<evidence type="ECO:0000256" key="3">
    <source>
        <dbReference type="ARBA" id="ARBA00022538"/>
    </source>
</evidence>
<evidence type="ECO:0000256" key="12">
    <source>
        <dbReference type="SAM" id="MobiDB-lite"/>
    </source>
</evidence>
<feature type="region of interest" description="Disordered" evidence="12">
    <location>
        <begin position="837"/>
        <end position="862"/>
    </location>
</feature>
<keyword evidence="7" id="KW-0630">Potassium</keyword>
<feature type="compositionally biased region" description="Basic and acidic residues" evidence="12">
    <location>
        <begin position="143"/>
        <end position="158"/>
    </location>
</feature>
<evidence type="ECO:0000256" key="2">
    <source>
        <dbReference type="ARBA" id="ARBA00022448"/>
    </source>
</evidence>
<dbReference type="InterPro" id="IPR014710">
    <property type="entry name" value="RmlC-like_jellyroll"/>
</dbReference>
<dbReference type="PANTHER" id="PTHR10217:SF435">
    <property type="entry name" value="POTASSIUM VOLTAGE-GATED CHANNEL PROTEIN EAG"/>
    <property type="match status" value="1"/>
</dbReference>
<dbReference type="PROSITE" id="PS50042">
    <property type="entry name" value="CNMP_BINDING_3"/>
    <property type="match status" value="2"/>
</dbReference>
<feature type="region of interest" description="Disordered" evidence="12">
    <location>
        <begin position="924"/>
        <end position="1032"/>
    </location>
</feature>
<keyword evidence="16" id="KW-1185">Reference proteome</keyword>
<feature type="region of interest" description="Disordered" evidence="12">
    <location>
        <begin position="137"/>
        <end position="180"/>
    </location>
</feature>
<dbReference type="SMART" id="SM00100">
    <property type="entry name" value="cNMP"/>
    <property type="match status" value="2"/>
</dbReference>
<dbReference type="Pfam" id="PF00027">
    <property type="entry name" value="cNMP_binding"/>
    <property type="match status" value="2"/>
</dbReference>
<evidence type="ECO:0000256" key="1">
    <source>
        <dbReference type="ARBA" id="ARBA00004141"/>
    </source>
</evidence>
<dbReference type="Proteomes" id="UP001295684">
    <property type="component" value="Unassembled WGS sequence"/>
</dbReference>
<dbReference type="Gene3D" id="2.60.120.10">
    <property type="entry name" value="Jelly Rolls"/>
    <property type="match status" value="2"/>
</dbReference>
<dbReference type="Gene3D" id="1.10.287.70">
    <property type="match status" value="1"/>
</dbReference>
<feature type="compositionally biased region" description="Low complexity" evidence="12">
    <location>
        <begin position="941"/>
        <end position="952"/>
    </location>
</feature>
<feature type="compositionally biased region" description="Basic and acidic residues" evidence="12">
    <location>
        <begin position="837"/>
        <end position="846"/>
    </location>
</feature>
<feature type="compositionally biased region" description="Acidic residues" evidence="12">
    <location>
        <begin position="169"/>
        <end position="180"/>
    </location>
</feature>
<keyword evidence="8 13" id="KW-1133">Transmembrane helix</keyword>
<evidence type="ECO:0000256" key="7">
    <source>
        <dbReference type="ARBA" id="ARBA00022958"/>
    </source>
</evidence>
<dbReference type="InterPro" id="IPR050818">
    <property type="entry name" value="KCNH_animal-type"/>
</dbReference>
<sequence length="1136" mass="129793">MSSSGTVPNGDESGSNNTSSLKDEIGDDSILNRIDSDTSYVKPALGDKRLSHMTEVPFNKLGTHIPKTAKLDENKDQEEGDGAYLNMPTEANFMRRGTVFESLIGGFGSIDINSQKDSSVKVVGNATKGLGVCKTFQQSSRKSGSDKMDSKSGIRPGEHSYISSVKDADEGESVDESDCSEDSYTKRKTRICFCRAHSQIKIKWEILIMLLATINCFQVPYNVAFSDEAKSNVWYDLFNGLIDVFFMADVVVNFRSSYINESTGEEITESKKIALDYLKGKFWIDLLASIPFDFLSYGLDGLNDNGAILDFVGMLKLVRVLRLSRLITYLNLKNELKMSLKLFKLIFFLFLYLHCLCCLWFYIVKVDKKWIPPLDYVFITTNLFEDGAWFQYSNSLYHAVLMLGGNDVGPRGSFQLLFVFVILILGAIINANIFGNMAVLISAYNRKASIFQEKLETANETMKNLKIPVNIQDDVKSYLTYTQSTLDHQNELDKFLTMLSPSLKREISRHINLDALNQNQVFSNNEEIINAVLNDLDTKLFLPEDEIIRQNSVGDCMYFIAKGEFDVFVTDENKMARFTSSLKNGDYFGEVALLKKCKRTATVKSKNYSTLAELNSTKFQLLIERYPTIKESMHCYLRIQYNDKWKKFMKRSLRNIDYLNMSISDEIVEELAYKLDKTAATQSSVIFKAGNPCNDIHIITSGELDVYVNNNKKDIYLDTLYTGCVIGSYSAITSEYYSITGIAKTDVELLKLRVEDLYDIRQEYDDLDMIISEYEAYCDEYGLPYCDYKLHRNKSLNMTPIEKFRAGIRRIIRIVKSYKSTALTDLLKQVREKIKENKRNKEDQRKLRMRRRSHLSATEKSEQSMIALTEKVERLKDCVEEQATQIENLQTTLISKMEELSLVRLSSTSCSKCGSSDDEDVPVIKLKKKKSKKRKKKAKENLNNSNLSDSSLPANEQVNKIEKRSKKSPEVVKLPTVEKPPKLEQKRGSLPKLKTKKHKSSGKKRDSFGSSVRFKLEEEEEEEDSDDQNSEFTVKLNNKVIHKIDINKKKVGFVLDEDLSPEELRIPDKDHLEGMSEDNMIEQSPYFGDNKLPLLSKTQKAHDPFLTSERAFVKVNSVKKKRRRKDSVIELNNMSL</sequence>
<evidence type="ECO:0000256" key="8">
    <source>
        <dbReference type="ARBA" id="ARBA00022989"/>
    </source>
</evidence>
<feature type="domain" description="Cyclic nucleotide-binding" evidence="14">
    <location>
        <begin position="659"/>
        <end position="760"/>
    </location>
</feature>
<keyword evidence="5" id="KW-0631">Potassium channel</keyword>
<reference evidence="15" key="1">
    <citation type="submission" date="2023-07" db="EMBL/GenBank/DDBJ databases">
        <authorList>
            <consortium name="AG Swart"/>
            <person name="Singh M."/>
            <person name="Singh A."/>
            <person name="Seah K."/>
            <person name="Emmerich C."/>
        </authorList>
    </citation>
    <scope>NUCLEOTIDE SEQUENCE</scope>
    <source>
        <strain evidence="15">DP1</strain>
    </source>
</reference>
<protein>
    <recommendedName>
        <fullName evidence="14">Cyclic nucleotide-binding domain-containing protein</fullName>
    </recommendedName>
</protein>
<dbReference type="GO" id="GO:0005249">
    <property type="term" value="F:voltage-gated potassium channel activity"/>
    <property type="evidence" value="ECO:0007669"/>
    <property type="project" value="InterPro"/>
</dbReference>
<accession>A0AAD1XH65</accession>
<feature type="compositionally biased region" description="Basic and acidic residues" evidence="12">
    <location>
        <begin position="959"/>
        <end position="970"/>
    </location>
</feature>
<feature type="compositionally biased region" description="Polar residues" evidence="12">
    <location>
        <begin position="1"/>
        <end position="20"/>
    </location>
</feature>
<dbReference type="PROSITE" id="PS00889">
    <property type="entry name" value="CNMP_BINDING_2"/>
    <property type="match status" value="1"/>
</dbReference>
<evidence type="ECO:0000256" key="6">
    <source>
        <dbReference type="ARBA" id="ARBA00022882"/>
    </source>
</evidence>
<keyword evidence="6" id="KW-0851">Voltage-gated channel</keyword>
<dbReference type="GO" id="GO:0034702">
    <property type="term" value="C:monoatomic ion channel complex"/>
    <property type="evidence" value="ECO:0007669"/>
    <property type="project" value="UniProtKB-KW"/>
</dbReference>
<proteinExistence type="predicted"/>
<dbReference type="InterPro" id="IPR005821">
    <property type="entry name" value="Ion_trans_dom"/>
</dbReference>
<dbReference type="CDD" id="cd00038">
    <property type="entry name" value="CAP_ED"/>
    <property type="match status" value="2"/>
</dbReference>
<dbReference type="InterPro" id="IPR018488">
    <property type="entry name" value="cNMP-bd_CS"/>
</dbReference>
<evidence type="ECO:0000256" key="13">
    <source>
        <dbReference type="SAM" id="Phobius"/>
    </source>
</evidence>
<keyword evidence="2" id="KW-0813">Transport</keyword>
<keyword evidence="4 13" id="KW-0812">Transmembrane</keyword>
<evidence type="ECO:0000256" key="11">
    <source>
        <dbReference type="ARBA" id="ARBA00023303"/>
    </source>
</evidence>
<dbReference type="Gene3D" id="1.10.287.630">
    <property type="entry name" value="Helix hairpin bin"/>
    <property type="match status" value="1"/>
</dbReference>
<organism evidence="15 16">
    <name type="scientific">Euplotes crassus</name>
    <dbReference type="NCBI Taxonomy" id="5936"/>
    <lineage>
        <taxon>Eukaryota</taxon>
        <taxon>Sar</taxon>
        <taxon>Alveolata</taxon>
        <taxon>Ciliophora</taxon>
        <taxon>Intramacronucleata</taxon>
        <taxon>Spirotrichea</taxon>
        <taxon>Hypotrichia</taxon>
        <taxon>Euplotida</taxon>
        <taxon>Euplotidae</taxon>
        <taxon>Moneuplotes</taxon>
    </lineage>
</organism>
<evidence type="ECO:0000256" key="9">
    <source>
        <dbReference type="ARBA" id="ARBA00023065"/>
    </source>
</evidence>
<dbReference type="InterPro" id="IPR018490">
    <property type="entry name" value="cNMP-bd_dom_sf"/>
</dbReference>
<feature type="compositionally biased region" description="Basic residues" evidence="12">
    <location>
        <begin position="925"/>
        <end position="938"/>
    </location>
</feature>
<name>A0AAD1XH65_EUPCR</name>
<feature type="transmembrane region" description="Helical" evidence="13">
    <location>
        <begin position="342"/>
        <end position="363"/>
    </location>
</feature>
<dbReference type="EMBL" id="CAMPGE010013928">
    <property type="protein sequence ID" value="CAI2372633.1"/>
    <property type="molecule type" value="Genomic_DNA"/>
</dbReference>
<keyword evidence="9" id="KW-0406">Ion transport</keyword>
<keyword evidence="11" id="KW-0407">Ion channel</keyword>
<evidence type="ECO:0000256" key="10">
    <source>
        <dbReference type="ARBA" id="ARBA00023136"/>
    </source>
</evidence>
<dbReference type="Pfam" id="PF00520">
    <property type="entry name" value="Ion_trans"/>
    <property type="match status" value="1"/>
</dbReference>
<feature type="transmembrane region" description="Helical" evidence="13">
    <location>
        <begin position="416"/>
        <end position="444"/>
    </location>
</feature>
<evidence type="ECO:0000313" key="16">
    <source>
        <dbReference type="Proteomes" id="UP001295684"/>
    </source>
</evidence>
<feature type="region of interest" description="Disordered" evidence="12">
    <location>
        <begin position="1"/>
        <end position="37"/>
    </location>
</feature>
<dbReference type="AlphaFoldDB" id="A0AAD1XH65"/>
<dbReference type="SUPFAM" id="SSF51206">
    <property type="entry name" value="cAMP-binding domain-like"/>
    <property type="match status" value="2"/>
</dbReference>
<comment type="subcellular location">
    <subcellularLocation>
        <location evidence="1">Membrane</location>
        <topology evidence="1">Multi-pass membrane protein</topology>
    </subcellularLocation>
</comment>
<keyword evidence="10 13" id="KW-0472">Membrane</keyword>
<gene>
    <name evidence="15" type="ORF">ECRASSUSDP1_LOCUS13964</name>
</gene>
<dbReference type="SUPFAM" id="SSF81324">
    <property type="entry name" value="Voltage-gated potassium channels"/>
    <property type="match status" value="1"/>
</dbReference>